<evidence type="ECO:0000313" key="2">
    <source>
        <dbReference type="EMBL" id="MFN0257009.1"/>
    </source>
</evidence>
<feature type="transmembrane region" description="Helical" evidence="1">
    <location>
        <begin position="80"/>
        <end position="100"/>
    </location>
</feature>
<dbReference type="EMBL" id="SSHJ02000008">
    <property type="protein sequence ID" value="MFN0257009.1"/>
    <property type="molecule type" value="Genomic_DNA"/>
</dbReference>
<dbReference type="Proteomes" id="UP001517247">
    <property type="component" value="Unassembled WGS sequence"/>
</dbReference>
<reference evidence="2 3" key="1">
    <citation type="submission" date="2024-12" db="EMBL/GenBank/DDBJ databases">
        <authorList>
            <person name="Hu S."/>
        </authorList>
    </citation>
    <scope>NUCLEOTIDE SEQUENCE [LARGE SCALE GENOMIC DNA]</scope>
    <source>
        <strain evidence="2 3">THG-T11</strain>
    </source>
</reference>
<evidence type="ECO:0000313" key="3">
    <source>
        <dbReference type="Proteomes" id="UP001517247"/>
    </source>
</evidence>
<organism evidence="2 3">
    <name type="scientific">Pedobacter ureilyticus</name>
    <dbReference type="NCBI Taxonomy" id="1393051"/>
    <lineage>
        <taxon>Bacteria</taxon>
        <taxon>Pseudomonadati</taxon>
        <taxon>Bacteroidota</taxon>
        <taxon>Sphingobacteriia</taxon>
        <taxon>Sphingobacteriales</taxon>
        <taxon>Sphingobacteriaceae</taxon>
        <taxon>Pedobacter</taxon>
    </lineage>
</organism>
<feature type="transmembrane region" description="Helical" evidence="1">
    <location>
        <begin position="34"/>
        <end position="60"/>
    </location>
</feature>
<gene>
    <name evidence="2" type="ORF">E6A44_015580</name>
</gene>
<proteinExistence type="predicted"/>
<name>A0ABW9J926_9SPHI</name>
<feature type="transmembrane region" description="Helical" evidence="1">
    <location>
        <begin position="131"/>
        <end position="155"/>
    </location>
</feature>
<evidence type="ECO:0000256" key="1">
    <source>
        <dbReference type="SAM" id="Phobius"/>
    </source>
</evidence>
<accession>A0ABW9J926</accession>
<dbReference type="RefSeq" id="WP_138724092.1">
    <property type="nucleotide sequence ID" value="NZ_SSHJ02000008.1"/>
</dbReference>
<comment type="caution">
    <text evidence="2">The sequence shown here is derived from an EMBL/GenBank/DDBJ whole genome shotgun (WGS) entry which is preliminary data.</text>
</comment>
<protein>
    <recommendedName>
        <fullName evidence="4">DUF5362 domain-containing protein</fullName>
    </recommendedName>
</protein>
<keyword evidence="3" id="KW-1185">Reference proteome</keyword>
<keyword evidence="1" id="KW-0812">Transmembrane</keyword>
<sequence>MEDQAQFQETENQKYPQLIVTEDMRSYIYDMAKWANFLGIVGLVIAAFMLMAALTIGPTINANPEMAKMLGQLGAMDGTTFSIVFLIYGLAIFFPSLLMLRYAAKAKHGVLYGEQESLDQGMAKLKSLFKYFGVLTIIFIGLYLLTLVSAVLGGIK</sequence>
<keyword evidence="1" id="KW-0472">Membrane</keyword>
<keyword evidence="1" id="KW-1133">Transmembrane helix</keyword>
<evidence type="ECO:0008006" key="4">
    <source>
        <dbReference type="Google" id="ProtNLM"/>
    </source>
</evidence>